<organism evidence="3 4">
    <name type="scientific">Paraglaciecola psychrophila 170</name>
    <dbReference type="NCBI Taxonomy" id="1129794"/>
    <lineage>
        <taxon>Bacteria</taxon>
        <taxon>Pseudomonadati</taxon>
        <taxon>Pseudomonadota</taxon>
        <taxon>Gammaproteobacteria</taxon>
        <taxon>Alteromonadales</taxon>
        <taxon>Alteromonadaceae</taxon>
        <taxon>Paraglaciecola</taxon>
    </lineage>
</organism>
<name>K6Z0B9_9ALTE</name>
<dbReference type="InterPro" id="IPR011990">
    <property type="entry name" value="TPR-like_helical_dom_sf"/>
</dbReference>
<feature type="repeat" description="TPR" evidence="2">
    <location>
        <begin position="294"/>
        <end position="327"/>
    </location>
</feature>
<dbReference type="InterPro" id="IPR027417">
    <property type="entry name" value="P-loop_NTPase"/>
</dbReference>
<dbReference type="KEGG" id="gps:C427_1298"/>
<dbReference type="Proteomes" id="UP000011864">
    <property type="component" value="Chromosome"/>
</dbReference>
<dbReference type="InterPro" id="IPR019734">
    <property type="entry name" value="TPR_rpt"/>
</dbReference>
<dbReference type="Pfam" id="PF13414">
    <property type="entry name" value="TPR_11"/>
    <property type="match status" value="1"/>
</dbReference>
<dbReference type="OrthoDB" id="9815894at2"/>
<sequence length="670" mass="75689">MAENVSKQSTKNHIKIDDIKRALQSGDTENAISLSKQGLRNLEDSVEKTQENTQEKADVLYILAVAQRTKGLIGEATETIKTLIATEPNHARAHQENGYLSLSAGNKPNAATAFARATKLNPALLSSWQKLAPLYSELNHPEAHTFATQRINYLAQLPVEIRGAQDLMYEGKLGIADKVCRRFLQNHKHHAETMLLLAEIGIRLKLYHEAEFLLESCIEIHPTYEAARAEFVQLLSKLGKFSQAKQQAEILLNKHPDNIQYLAAKASAMVGVGEVEPAIVLYQQVIHDARNELPGIQLLLGHANKANGNIEQAVAAYQQAYKIRPDFGDAYWSLANTKTYRFSDNELALMQAQLDKIDIEQDDKIHLEFALAKAYEDRQQFDTAFSYYQNGNTLKNHSSHYSQSKMSEQVTAQKAVFNTDFFSMHQDVGDQTPAPIFIVGLPRAGSTLLEQILASHSQVDGTMELHNVMGVAARLSGSKSGYPNVVNEIDNEYFARFGKQFIEDTRCYRQGAAFFIDKMPNNFMHIGLIKAMLPNAKIIDARRDPIACCFSGYKQLFAEGHEFSYDLDNLVHYYQSYQSLMAHWDEVLPGFVLKVQHEDVIDDLETQVRRILDFCQLPFESSCLHFYKTKRTIKTPSSEQVRQPINSSARDQWKKFETHLSPLTHTFSAK</sequence>
<dbReference type="Gene3D" id="1.25.40.10">
    <property type="entry name" value="Tetratricopeptide repeat domain"/>
    <property type="match status" value="3"/>
</dbReference>
<dbReference type="SUPFAM" id="SSF52540">
    <property type="entry name" value="P-loop containing nucleoside triphosphate hydrolases"/>
    <property type="match status" value="1"/>
</dbReference>
<dbReference type="InterPro" id="IPR026634">
    <property type="entry name" value="TPST-like"/>
</dbReference>
<proteinExistence type="predicted"/>
<dbReference type="PATRIC" id="fig|1129794.4.peg.1287"/>
<dbReference type="eggNOG" id="COG0457">
    <property type="taxonomic scope" value="Bacteria"/>
</dbReference>
<keyword evidence="2" id="KW-0802">TPR repeat</keyword>
<accession>K6Z0B9</accession>
<reference evidence="3 4" key="1">
    <citation type="journal article" date="2013" name="Genome Announc.">
        <title>Complete Genome Sequence of Glaciecola psychrophila Strain 170T.</title>
        <authorList>
            <person name="Yin J."/>
            <person name="Chen J."/>
            <person name="Liu G."/>
            <person name="Yu Y."/>
            <person name="Song L."/>
            <person name="Wang X."/>
            <person name="Qu X."/>
        </authorList>
    </citation>
    <scope>NUCLEOTIDE SEQUENCE [LARGE SCALE GENOMIC DNA]</scope>
    <source>
        <strain evidence="3 4">170</strain>
    </source>
</reference>
<dbReference type="AlphaFoldDB" id="K6Z0B9"/>
<protein>
    <submittedName>
        <fullName evidence="3">Sulfotransferase</fullName>
    </submittedName>
</protein>
<dbReference type="SUPFAM" id="SSF48452">
    <property type="entry name" value="TPR-like"/>
    <property type="match status" value="1"/>
</dbReference>
<dbReference type="PROSITE" id="PS50005">
    <property type="entry name" value="TPR"/>
    <property type="match status" value="1"/>
</dbReference>
<dbReference type="Gene3D" id="3.40.50.300">
    <property type="entry name" value="P-loop containing nucleotide triphosphate hydrolases"/>
    <property type="match status" value="1"/>
</dbReference>
<keyword evidence="4" id="KW-1185">Reference proteome</keyword>
<gene>
    <name evidence="3" type="ORF">C427_1298</name>
</gene>
<dbReference type="SMART" id="SM00028">
    <property type="entry name" value="TPR"/>
    <property type="match status" value="5"/>
</dbReference>
<dbReference type="RefSeq" id="WP_007639617.1">
    <property type="nucleotide sequence ID" value="NC_020514.1"/>
</dbReference>
<keyword evidence="1 3" id="KW-0808">Transferase</keyword>
<dbReference type="Pfam" id="PF14559">
    <property type="entry name" value="TPR_19"/>
    <property type="match status" value="1"/>
</dbReference>
<evidence type="ECO:0000256" key="2">
    <source>
        <dbReference type="PROSITE-ProRule" id="PRU00339"/>
    </source>
</evidence>
<dbReference type="PANTHER" id="PTHR12788">
    <property type="entry name" value="PROTEIN-TYROSINE SULFOTRANSFERASE 2"/>
    <property type="match status" value="1"/>
</dbReference>
<dbReference type="GO" id="GO:0008476">
    <property type="term" value="F:protein-tyrosine sulfotransferase activity"/>
    <property type="evidence" value="ECO:0007669"/>
    <property type="project" value="InterPro"/>
</dbReference>
<dbReference type="Pfam" id="PF13469">
    <property type="entry name" value="Sulfotransfer_3"/>
    <property type="match status" value="1"/>
</dbReference>
<dbReference type="PANTHER" id="PTHR12788:SF10">
    <property type="entry name" value="PROTEIN-TYROSINE SULFOTRANSFERASE"/>
    <property type="match status" value="1"/>
</dbReference>
<evidence type="ECO:0000256" key="1">
    <source>
        <dbReference type="ARBA" id="ARBA00022679"/>
    </source>
</evidence>
<dbReference type="HOGENOM" id="CLU_017034_1_0_6"/>
<evidence type="ECO:0000313" key="4">
    <source>
        <dbReference type="Proteomes" id="UP000011864"/>
    </source>
</evidence>
<dbReference type="STRING" id="1129794.C427_1298"/>
<dbReference type="EMBL" id="CP003837">
    <property type="protein sequence ID" value="AGH43407.1"/>
    <property type="molecule type" value="Genomic_DNA"/>
</dbReference>
<evidence type="ECO:0000313" key="3">
    <source>
        <dbReference type="EMBL" id="AGH43407.1"/>
    </source>
</evidence>